<name>A0A1Q9H5L0_PHODP</name>
<dbReference type="Proteomes" id="UP000516656">
    <property type="component" value="Chromosome 1"/>
</dbReference>
<dbReference type="EMBL" id="AP018045">
    <property type="protein sequence ID" value="BAX53338.1"/>
    <property type="molecule type" value="Genomic_DNA"/>
</dbReference>
<organism evidence="3 5">
    <name type="scientific">Photobacterium damsela subsp. piscicida</name>
    <name type="common">Pasteurella piscicida</name>
    <dbReference type="NCBI Taxonomy" id="38294"/>
    <lineage>
        <taxon>Bacteria</taxon>
        <taxon>Pseudomonadati</taxon>
        <taxon>Pseudomonadota</taxon>
        <taxon>Gammaproteobacteria</taxon>
        <taxon>Vibrionales</taxon>
        <taxon>Vibrionaceae</taxon>
        <taxon>Photobacterium</taxon>
    </lineage>
</organism>
<keyword evidence="1" id="KW-0812">Transmembrane</keyword>
<accession>A0A1Q9H5L0</accession>
<feature type="transmembrane region" description="Helical" evidence="1">
    <location>
        <begin position="19"/>
        <end position="45"/>
    </location>
</feature>
<keyword evidence="1" id="KW-1133">Transmembrane helix</keyword>
<evidence type="ECO:0000313" key="4">
    <source>
        <dbReference type="Proteomes" id="UP000218676"/>
    </source>
</evidence>
<evidence type="ECO:0000313" key="2">
    <source>
        <dbReference type="EMBL" id="BAX53338.1"/>
    </source>
</evidence>
<dbReference type="Proteomes" id="UP000218676">
    <property type="component" value="Chromosome 1"/>
</dbReference>
<reference evidence="3 5" key="3">
    <citation type="submission" date="2020-09" db="EMBL/GenBank/DDBJ databases">
        <title>Complete, closed and curated genome sequences of Photobacterium damselae subsp. piscicida isolates from Australia indicate localised evolution and additional plasmid-borne pathogenicity mechanisms.</title>
        <authorList>
            <person name="Baseggio L."/>
            <person name="Silayeva O."/>
            <person name="Buller N."/>
            <person name="Landos M."/>
            <person name="Engelstaedter J."/>
            <person name="Barnes A.C."/>
        </authorList>
    </citation>
    <scope>NUCLEOTIDE SEQUENCE [LARGE SCALE GENOMIC DNA]</scope>
    <source>
        <strain evidence="3 5">AS-16-0540-1</strain>
    </source>
</reference>
<dbReference type="InterPro" id="IPR010649">
    <property type="entry name" value="NapE_TorE"/>
</dbReference>
<dbReference type="AlphaFoldDB" id="A0A1Q9H5L0"/>
<evidence type="ECO:0000313" key="5">
    <source>
        <dbReference type="Proteomes" id="UP000516656"/>
    </source>
</evidence>
<reference evidence="2" key="1">
    <citation type="journal article" date="2017" name="Genome Announc.">
        <title>Whole-Genome Sequence of Photobacterium damselae subsp. piscicida Strain 91-197, Isolated from Hybrid Striped Bass (Morone sp.) in the United States.</title>
        <authorList>
            <person name="Teru Y."/>
            <person name="Hikima J."/>
            <person name="Kono T."/>
            <person name="Sakai M."/>
            <person name="Takano T."/>
            <person name="Hawke J.P."/>
            <person name="Takeyama H."/>
            <person name="Aoki T."/>
        </authorList>
    </citation>
    <scope>NUCLEOTIDE SEQUENCE</scope>
    <source>
        <strain evidence="2">91-197</strain>
    </source>
</reference>
<evidence type="ECO:0000256" key="1">
    <source>
        <dbReference type="SAM" id="Phobius"/>
    </source>
</evidence>
<sequence length="56" mass="6322">MDTNDVQDEERGKYEWMSFIFIAVFLFPILTVGLVSAYGFIVWALQVFVLGPPGHG</sequence>
<gene>
    <name evidence="3" type="ORF">IC627_06270</name>
    <name evidence="2" type="ORF">PDPUS_1_01964</name>
</gene>
<proteinExistence type="predicted"/>
<reference evidence="4" key="2">
    <citation type="submission" date="2017-05" db="EMBL/GenBank/DDBJ databases">
        <title>Whole genome sequence of fish pathogenic bacteria, Photobacterium damselae subsp. piscicida, strain 91-197, isolated from hybrid striped bass (Morone sp.) in USA.</title>
        <authorList>
            <person name="Teru Y."/>
            <person name="Hikima J."/>
            <person name="Kono T."/>
            <person name="Sakai M."/>
            <person name="Takano T."/>
            <person name="Hawke J.P."/>
            <person name="Takeyama H."/>
            <person name="Aoki T."/>
        </authorList>
    </citation>
    <scope>NUCLEOTIDE SEQUENCE [LARGE SCALE GENOMIC DNA]</scope>
    <source>
        <strain evidence="4">91-197</strain>
    </source>
</reference>
<keyword evidence="1" id="KW-0472">Membrane</keyword>
<evidence type="ECO:0000313" key="3">
    <source>
        <dbReference type="EMBL" id="QOD57520.1"/>
    </source>
</evidence>
<dbReference type="RefSeq" id="WP_068945863.1">
    <property type="nucleotide sequence ID" value="NZ_AP018045.1"/>
</dbReference>
<dbReference type="EMBL" id="CP061854">
    <property type="protein sequence ID" value="QOD57520.1"/>
    <property type="molecule type" value="Genomic_DNA"/>
</dbReference>
<dbReference type="Pfam" id="PF06796">
    <property type="entry name" value="NapE"/>
    <property type="match status" value="1"/>
</dbReference>
<dbReference type="GeneID" id="93397480"/>
<protein>
    <submittedName>
        <fullName evidence="2">Periplasmic nitrate reductase protein NapE</fullName>
    </submittedName>
    <submittedName>
        <fullName evidence="3">Periplasmic nitrate reductase, NapE protein</fullName>
    </submittedName>
</protein>